<accession>A0A2S1R8W2</accession>
<evidence type="ECO:0000256" key="1">
    <source>
        <dbReference type="ARBA" id="ARBA00004651"/>
    </source>
</evidence>
<dbReference type="GO" id="GO:0005886">
    <property type="term" value="C:plasma membrane"/>
    <property type="evidence" value="ECO:0007669"/>
    <property type="project" value="UniProtKB-SubCell"/>
</dbReference>
<dbReference type="GO" id="GO:0022857">
    <property type="term" value="F:transmembrane transporter activity"/>
    <property type="evidence" value="ECO:0007669"/>
    <property type="project" value="InterPro"/>
</dbReference>
<keyword evidence="3" id="KW-1003">Cell membrane</keyword>
<dbReference type="InterPro" id="IPR020846">
    <property type="entry name" value="MFS_dom"/>
</dbReference>
<evidence type="ECO:0000256" key="3">
    <source>
        <dbReference type="ARBA" id="ARBA00022475"/>
    </source>
</evidence>
<comment type="subcellular location">
    <subcellularLocation>
        <location evidence="1">Cell membrane</location>
        <topology evidence="1">Multi-pass membrane protein</topology>
    </subcellularLocation>
</comment>
<dbReference type="InterPro" id="IPR005828">
    <property type="entry name" value="MFS_sugar_transport-like"/>
</dbReference>
<keyword evidence="5 8" id="KW-1133">Transmembrane helix</keyword>
<feature type="domain" description="Major facilitator superfamily (MFS) profile" evidence="9">
    <location>
        <begin position="29"/>
        <end position="456"/>
    </location>
</feature>
<evidence type="ECO:0000259" key="9">
    <source>
        <dbReference type="PROSITE" id="PS50850"/>
    </source>
</evidence>
<evidence type="ECO:0000256" key="5">
    <source>
        <dbReference type="ARBA" id="ARBA00022989"/>
    </source>
</evidence>
<dbReference type="PROSITE" id="PS00216">
    <property type="entry name" value="SUGAR_TRANSPORT_1"/>
    <property type="match status" value="1"/>
</dbReference>
<keyword evidence="6 8" id="KW-0472">Membrane</keyword>
<dbReference type="InterPro" id="IPR005829">
    <property type="entry name" value="Sugar_transporter_CS"/>
</dbReference>
<feature type="transmembrane region" description="Helical" evidence="8">
    <location>
        <begin position="404"/>
        <end position="425"/>
    </location>
</feature>
<dbReference type="SUPFAM" id="SSF103473">
    <property type="entry name" value="MFS general substrate transporter"/>
    <property type="match status" value="1"/>
</dbReference>
<gene>
    <name evidence="10" type="ORF">A6035_11565</name>
</gene>
<evidence type="ECO:0000256" key="6">
    <source>
        <dbReference type="ARBA" id="ARBA00023136"/>
    </source>
</evidence>
<feature type="transmembrane region" description="Helical" evidence="8">
    <location>
        <begin position="103"/>
        <end position="123"/>
    </location>
</feature>
<keyword evidence="2" id="KW-0813">Transport</keyword>
<dbReference type="PANTHER" id="PTHR43045:SF2">
    <property type="entry name" value="INNER MEMBRANE METABOLITE TRANSPORT PROTEIN YHJE"/>
    <property type="match status" value="1"/>
</dbReference>
<dbReference type="Proteomes" id="UP000244928">
    <property type="component" value="Chromosome"/>
</dbReference>
<reference evidence="10 11" key="1">
    <citation type="submission" date="2016-04" db="EMBL/GenBank/DDBJ databases">
        <title>Complete genome sequence of Dietzia lutea YIM 80766T, a strain isolated from desert soil in Egypt.</title>
        <authorList>
            <person name="Zhao J."/>
            <person name="Hu B."/>
            <person name="Geng S."/>
            <person name="Nie Y."/>
            <person name="Tang Y."/>
        </authorList>
    </citation>
    <scope>NUCLEOTIDE SEQUENCE [LARGE SCALE GENOMIC DNA]</scope>
    <source>
        <strain evidence="10 11">YIM 80766</strain>
    </source>
</reference>
<proteinExistence type="predicted"/>
<dbReference type="OrthoDB" id="8953821at2"/>
<feature type="transmembrane region" description="Helical" evidence="8">
    <location>
        <begin position="73"/>
        <end position="91"/>
    </location>
</feature>
<feature type="transmembrane region" description="Helical" evidence="8">
    <location>
        <begin position="340"/>
        <end position="359"/>
    </location>
</feature>
<dbReference type="Pfam" id="PF00083">
    <property type="entry name" value="Sugar_tr"/>
    <property type="match status" value="2"/>
</dbReference>
<evidence type="ECO:0000256" key="4">
    <source>
        <dbReference type="ARBA" id="ARBA00022692"/>
    </source>
</evidence>
<dbReference type="CDD" id="cd17369">
    <property type="entry name" value="MFS_ShiA_like"/>
    <property type="match status" value="1"/>
</dbReference>
<feature type="transmembrane region" description="Helical" evidence="8">
    <location>
        <begin position="274"/>
        <end position="296"/>
    </location>
</feature>
<evidence type="ECO:0000256" key="8">
    <source>
        <dbReference type="SAM" id="Phobius"/>
    </source>
</evidence>
<dbReference type="PROSITE" id="PS50850">
    <property type="entry name" value="MFS"/>
    <property type="match status" value="1"/>
</dbReference>
<keyword evidence="11" id="KW-1185">Reference proteome</keyword>
<organism evidence="10 11">
    <name type="scientific">Dietzia lutea</name>
    <dbReference type="NCBI Taxonomy" id="546160"/>
    <lineage>
        <taxon>Bacteria</taxon>
        <taxon>Bacillati</taxon>
        <taxon>Actinomycetota</taxon>
        <taxon>Actinomycetes</taxon>
        <taxon>Mycobacteriales</taxon>
        <taxon>Dietziaceae</taxon>
        <taxon>Dietzia</taxon>
    </lineage>
</organism>
<evidence type="ECO:0000313" key="11">
    <source>
        <dbReference type="Proteomes" id="UP000244928"/>
    </source>
</evidence>
<feature type="transmembrane region" description="Helical" evidence="8">
    <location>
        <begin position="216"/>
        <end position="237"/>
    </location>
</feature>
<protein>
    <submittedName>
        <fullName evidence="10">MFS transporter</fullName>
    </submittedName>
</protein>
<dbReference type="AlphaFoldDB" id="A0A2S1R8W2"/>
<dbReference type="EMBL" id="CP015449">
    <property type="protein sequence ID" value="AWH92702.1"/>
    <property type="molecule type" value="Genomic_DNA"/>
</dbReference>
<evidence type="ECO:0000256" key="2">
    <source>
        <dbReference type="ARBA" id="ARBA00022448"/>
    </source>
</evidence>
<feature type="transmembrane region" description="Helical" evidence="8">
    <location>
        <begin position="308"/>
        <end position="331"/>
    </location>
</feature>
<dbReference type="InterPro" id="IPR036259">
    <property type="entry name" value="MFS_trans_sf"/>
</dbReference>
<sequence length="476" mass="50520">MTATNLPAGDSAPSPNQPPATQKTSLAKVAAASSIGTTIEWYDFFIYGTAAALVFPTLFFPDQNPATATLSSFATFAVAFFARPVGAAVFGHFGDRIGRKRTLVWTLMIMGVATVFIGLLPGYDTGAFGAFENGIGLLAPTLLVACRFFQGFAVGGEWAGATLLTAEYAPKGKRGLMGMWPQLGVAFAFFLSSGTFLLFSLIAGDGADVNSPFMQYGWRIPFLLSAVLVLIGLWIRISVEETPVFKQDRARAATETAPRTLPFADAIRFQWKEILIAGGALTSLFSLFYMGTSFLTNYATKNLEHPRPFVLGMGMLAALIFGAAIAVSAIYSDRIGRKKVIGTSVALAVVWTLFVFPILDTGSPIAFAVVLFVTLIIFGIAYGPAGALLPELFQARYRYTGAGLGYNLAGILGGALPPLAAAAMVAAGNTLGVGIMLSLLSVMSMLCVWLMTESSKNEIHADAEITEDRVLATEVP</sequence>
<feature type="transmembrane region" description="Helical" evidence="8">
    <location>
        <begin position="44"/>
        <end position="61"/>
    </location>
</feature>
<evidence type="ECO:0000256" key="7">
    <source>
        <dbReference type="SAM" id="MobiDB-lite"/>
    </source>
</evidence>
<dbReference type="KEGG" id="dlu:A6035_11565"/>
<feature type="transmembrane region" description="Helical" evidence="8">
    <location>
        <begin position="431"/>
        <end position="451"/>
    </location>
</feature>
<keyword evidence="4 8" id="KW-0812">Transmembrane</keyword>
<dbReference type="PANTHER" id="PTHR43045">
    <property type="entry name" value="SHIKIMATE TRANSPORTER"/>
    <property type="match status" value="1"/>
</dbReference>
<feature type="transmembrane region" description="Helical" evidence="8">
    <location>
        <begin position="365"/>
        <end position="383"/>
    </location>
</feature>
<dbReference type="RefSeq" id="WP_108847915.1">
    <property type="nucleotide sequence ID" value="NZ_CP015449.1"/>
</dbReference>
<name>A0A2S1R8W2_9ACTN</name>
<feature type="transmembrane region" description="Helical" evidence="8">
    <location>
        <begin position="180"/>
        <end position="204"/>
    </location>
</feature>
<feature type="transmembrane region" description="Helical" evidence="8">
    <location>
        <begin position="135"/>
        <end position="159"/>
    </location>
</feature>
<feature type="region of interest" description="Disordered" evidence="7">
    <location>
        <begin position="1"/>
        <end position="23"/>
    </location>
</feature>
<dbReference type="Gene3D" id="1.20.1250.20">
    <property type="entry name" value="MFS general substrate transporter like domains"/>
    <property type="match status" value="1"/>
</dbReference>
<evidence type="ECO:0000313" key="10">
    <source>
        <dbReference type="EMBL" id="AWH92702.1"/>
    </source>
</evidence>
<dbReference type="PROSITE" id="PS00217">
    <property type="entry name" value="SUGAR_TRANSPORT_2"/>
    <property type="match status" value="1"/>
</dbReference>